<evidence type="ECO:0000313" key="2">
    <source>
        <dbReference type="Proteomes" id="UP001151752"/>
    </source>
</evidence>
<organism evidence="1 2">
    <name type="scientific">Salix koriyanagi</name>
    <dbReference type="NCBI Taxonomy" id="2511006"/>
    <lineage>
        <taxon>Eukaryota</taxon>
        <taxon>Viridiplantae</taxon>
        <taxon>Streptophyta</taxon>
        <taxon>Embryophyta</taxon>
        <taxon>Tracheophyta</taxon>
        <taxon>Spermatophyta</taxon>
        <taxon>Magnoliopsida</taxon>
        <taxon>eudicotyledons</taxon>
        <taxon>Gunneridae</taxon>
        <taxon>Pentapetalae</taxon>
        <taxon>rosids</taxon>
        <taxon>fabids</taxon>
        <taxon>Malpighiales</taxon>
        <taxon>Salicaceae</taxon>
        <taxon>Saliceae</taxon>
        <taxon>Salix</taxon>
    </lineage>
</organism>
<proteinExistence type="predicted"/>
<protein>
    <submittedName>
        <fullName evidence="1">Uncharacterized protein</fullName>
    </submittedName>
</protein>
<gene>
    <name evidence="1" type="ORF">OIU74_009109</name>
</gene>
<reference evidence="1" key="2">
    <citation type="journal article" date="2023" name="Int. J. Mol. Sci.">
        <title>De Novo Assembly and Annotation of 11 Diverse Shrub Willow (Salix) Genomes Reveals Novel Gene Organization in Sex-Linked Regions.</title>
        <authorList>
            <person name="Hyden B."/>
            <person name="Feng K."/>
            <person name="Yates T.B."/>
            <person name="Jawdy S."/>
            <person name="Cereghino C."/>
            <person name="Smart L.B."/>
            <person name="Muchero W."/>
        </authorList>
    </citation>
    <scope>NUCLEOTIDE SEQUENCE</scope>
    <source>
        <tissue evidence="1">Shoot tip</tissue>
    </source>
</reference>
<dbReference type="EMBL" id="JAPFFM010000014">
    <property type="protein sequence ID" value="KAJ6716509.1"/>
    <property type="molecule type" value="Genomic_DNA"/>
</dbReference>
<keyword evidence="2" id="KW-1185">Reference proteome</keyword>
<dbReference type="PANTHER" id="PTHR21277">
    <property type="entry name" value="TRANSCRIPTIONAL ADAPTER 1"/>
    <property type="match status" value="1"/>
</dbReference>
<reference evidence="1" key="1">
    <citation type="submission" date="2022-11" db="EMBL/GenBank/DDBJ databases">
        <authorList>
            <person name="Hyden B.L."/>
            <person name="Feng K."/>
            <person name="Yates T."/>
            <person name="Jawdy S."/>
            <person name="Smart L.B."/>
            <person name="Muchero W."/>
        </authorList>
    </citation>
    <scope>NUCLEOTIDE SEQUENCE</scope>
    <source>
        <tissue evidence="1">Shoot tip</tissue>
    </source>
</reference>
<dbReference type="AlphaFoldDB" id="A0A9Q0TRK7"/>
<dbReference type="GO" id="GO:0003713">
    <property type="term" value="F:transcription coactivator activity"/>
    <property type="evidence" value="ECO:0007669"/>
    <property type="project" value="TreeGrafter"/>
</dbReference>
<dbReference type="GO" id="GO:0000124">
    <property type="term" value="C:SAGA complex"/>
    <property type="evidence" value="ECO:0007669"/>
    <property type="project" value="TreeGrafter"/>
</dbReference>
<comment type="caution">
    <text evidence="1">The sequence shown here is derived from an EMBL/GenBank/DDBJ whole genome shotgun (WGS) entry which is preliminary data.</text>
</comment>
<dbReference type="InterPro" id="IPR024738">
    <property type="entry name" value="Hfi1/Tada1"/>
</dbReference>
<evidence type="ECO:0000313" key="1">
    <source>
        <dbReference type="EMBL" id="KAJ6716509.1"/>
    </source>
</evidence>
<sequence length="124" mass="13674">MALAVSRHGKESLKKASGQFIPGFEWDVTRGNTCKGETKSVYASMLDFRVSMESNPQILGEYWPTQLEKISSHGFEGTALTASRAVARLIYAPLASLRNILIQCCSFSSGKWTKFDKKLPAVPT</sequence>
<dbReference type="Proteomes" id="UP001151752">
    <property type="component" value="Chromosome 9"/>
</dbReference>
<dbReference type="PANTHER" id="PTHR21277:SF44">
    <property type="entry name" value="TRANSCRIPTIONAL REGULATOR OF RNA POLII, SAGA, SUBUNIT"/>
    <property type="match status" value="1"/>
</dbReference>
<dbReference type="GO" id="GO:0006357">
    <property type="term" value="P:regulation of transcription by RNA polymerase II"/>
    <property type="evidence" value="ECO:0007669"/>
    <property type="project" value="TreeGrafter"/>
</dbReference>
<name>A0A9Q0TRK7_9ROSI</name>
<accession>A0A9Q0TRK7</accession>